<evidence type="ECO:0000313" key="4">
    <source>
        <dbReference type="Proteomes" id="UP000604001"/>
    </source>
</evidence>
<dbReference type="InterPro" id="IPR000667">
    <property type="entry name" value="Peptidase_S13"/>
</dbReference>
<dbReference type="EC" id="3.4.16.4" evidence="3"/>
<dbReference type="InterPro" id="IPR012338">
    <property type="entry name" value="Beta-lactam/transpept-like"/>
</dbReference>
<dbReference type="Gene3D" id="3.50.80.20">
    <property type="entry name" value="D-Ala-D-Ala carboxypeptidase C, peptidase S13"/>
    <property type="match status" value="1"/>
</dbReference>
<dbReference type="RefSeq" id="WP_188834895.1">
    <property type="nucleotide sequence ID" value="NZ_BMMR01000006.1"/>
</dbReference>
<dbReference type="Gene3D" id="3.40.710.10">
    <property type="entry name" value="DD-peptidase/beta-lactamase superfamily"/>
    <property type="match status" value="1"/>
</dbReference>
<gene>
    <name evidence="3" type="primary">dacB</name>
    <name evidence="3" type="ORF">H7344_14335</name>
</gene>
<keyword evidence="4" id="KW-1185">Reference proteome</keyword>
<dbReference type="PANTHER" id="PTHR30023">
    <property type="entry name" value="D-ALANYL-D-ALANINE CARBOXYPEPTIDASE"/>
    <property type="match status" value="1"/>
</dbReference>
<comment type="similarity">
    <text evidence="1">Belongs to the peptidase S13 family.</text>
</comment>
<dbReference type="SUPFAM" id="SSF56601">
    <property type="entry name" value="beta-lactamase/transpeptidase-like"/>
    <property type="match status" value="1"/>
</dbReference>
<reference evidence="3 4" key="1">
    <citation type="submission" date="2020-08" db="EMBL/GenBank/DDBJ databases">
        <title>novel species in genus Nocardioides.</title>
        <authorList>
            <person name="Zhang G."/>
        </authorList>
    </citation>
    <scope>NUCLEOTIDE SEQUENCE [LARGE SCALE GENOMIC DNA]</scope>
    <source>
        <strain evidence="3 4">SC8A-24</strain>
    </source>
</reference>
<name>A0ABR6UAK3_9ACTN</name>
<dbReference type="Proteomes" id="UP000604001">
    <property type="component" value="Unassembled WGS sequence"/>
</dbReference>
<evidence type="ECO:0000256" key="2">
    <source>
        <dbReference type="ARBA" id="ARBA00022801"/>
    </source>
</evidence>
<dbReference type="GO" id="GO:0009002">
    <property type="term" value="F:serine-type D-Ala-D-Ala carboxypeptidase activity"/>
    <property type="evidence" value="ECO:0007669"/>
    <property type="project" value="UniProtKB-EC"/>
</dbReference>
<sequence>MARRDARHGPPRARLRPLLLLLVLAVVAAATWRYDVLDRWLEPGRPADPAAVAPPSELDLPAVVAAPAVAEEAVGAGPVAAAAVRRAIRPNLADGDLGRHVLAAVGPLDGAGVLVRSGSGASLAIPASTTKIVTSVAALLAMDPATRFTTRVVDAGPRGIVLVGGGDPFLASEPVDPDGGPAWPERADVTTLARATADALVAAGRTRVRVGYDTSLFSGPEVSPRWRADYVPDGVVSPITALWVDEGRPAEGFGRVEDPALTAATVFAGVLSRRGVEVVGVPREQVAPDGAAELASVTSAPLSQVVEQVLVVSDNEAAEVLLRHVGLATEGTGSFAAGRRGVVRLLGEAGVDLGRSVFWDGSGLSRENRVEPAALLDLLRLAASDDHPELRPVLTGLPVAGFTGSLTDRFDTGAREGRGRVRAKTGTLTGVTSLAGIATDRDGRSMVFAMLADRVRVEDTLEARDAMDAAAAALGACRCG</sequence>
<dbReference type="EMBL" id="JACMYC010000008">
    <property type="protein sequence ID" value="MBC2961476.1"/>
    <property type="molecule type" value="Genomic_DNA"/>
</dbReference>
<comment type="caution">
    <text evidence="3">The sequence shown here is derived from an EMBL/GenBank/DDBJ whole genome shotgun (WGS) entry which is preliminary data.</text>
</comment>
<evidence type="ECO:0000256" key="1">
    <source>
        <dbReference type="ARBA" id="ARBA00006096"/>
    </source>
</evidence>
<dbReference type="PRINTS" id="PR00922">
    <property type="entry name" value="DADACBPTASE3"/>
</dbReference>
<accession>A0ABR6UAK3</accession>
<dbReference type="PANTHER" id="PTHR30023:SF0">
    <property type="entry name" value="PENICILLIN-SENSITIVE CARBOXYPEPTIDASE A"/>
    <property type="match status" value="1"/>
</dbReference>
<proteinExistence type="inferred from homology"/>
<protein>
    <submittedName>
        <fullName evidence="3">D-alanyl-D-alanine carboxypeptidase/D-alanyl-D-alanine-endopeptidase</fullName>
        <ecNumber evidence="3">3.4.16.4</ecNumber>
    </submittedName>
</protein>
<dbReference type="NCBIfam" id="TIGR00666">
    <property type="entry name" value="PBP4"/>
    <property type="match status" value="1"/>
</dbReference>
<keyword evidence="2 3" id="KW-0378">Hydrolase</keyword>
<keyword evidence="3" id="KW-0645">Protease</keyword>
<organism evidence="3 4">
    <name type="scientific">Nocardioides deserti</name>
    <dbReference type="NCBI Taxonomy" id="1588644"/>
    <lineage>
        <taxon>Bacteria</taxon>
        <taxon>Bacillati</taxon>
        <taxon>Actinomycetota</taxon>
        <taxon>Actinomycetes</taxon>
        <taxon>Propionibacteriales</taxon>
        <taxon>Nocardioidaceae</taxon>
        <taxon>Nocardioides</taxon>
    </lineage>
</organism>
<dbReference type="Pfam" id="PF02113">
    <property type="entry name" value="Peptidase_S13"/>
    <property type="match status" value="2"/>
</dbReference>
<evidence type="ECO:0000313" key="3">
    <source>
        <dbReference type="EMBL" id="MBC2961476.1"/>
    </source>
</evidence>
<keyword evidence="3" id="KW-0121">Carboxypeptidase</keyword>